<evidence type="ECO:0000313" key="4">
    <source>
        <dbReference type="EMBL" id="APC00807.1"/>
    </source>
</evidence>
<sequence>MISILLATYNWPQALKLCLESLATQGDLDFEIIIADDGSGSETKELIDSMRGAFPVPITHLWQEDLGFRKTIILNQAIATAHGDYLVFLDGDCLVQPDFVARHRTLAQKGYLVTGSRVLLSESLTQQLLQWPSWNFQGLMAKLLGHRVNGGINKYWPLKIKLGDGAWRHYKKFVWRRIKGCNMACWKADAKAIHGFDETMTGWGHEDADFVFRLQRNHIIRKSGSWATEVFHLFHQIHDQSNAAENAKRVREKILAKARSVN</sequence>
<evidence type="ECO:0000259" key="3">
    <source>
        <dbReference type="Pfam" id="PF02709"/>
    </source>
</evidence>
<feature type="domain" description="Galactosyltransferase C-terminal" evidence="3">
    <location>
        <begin position="172"/>
        <end position="219"/>
    </location>
</feature>
<dbReference type="InterPro" id="IPR027791">
    <property type="entry name" value="Galactosyl_T_C"/>
</dbReference>
<dbReference type="GO" id="GO:0016740">
    <property type="term" value="F:transferase activity"/>
    <property type="evidence" value="ECO:0007669"/>
    <property type="project" value="UniProtKB-KW"/>
</dbReference>
<evidence type="ECO:0000313" key="5">
    <source>
        <dbReference type="Proteomes" id="UP000182060"/>
    </source>
</evidence>
<gene>
    <name evidence="4" type="ORF">AOC25_03755</name>
</gene>
<name>A0AAC9NIC7_9BURK</name>
<accession>A0AAC9NIC7</accession>
<dbReference type="Pfam" id="PF00535">
    <property type="entry name" value="Glycos_transf_2"/>
    <property type="match status" value="1"/>
</dbReference>
<reference evidence="4" key="1">
    <citation type="journal article" date="2017" name="Appl. Environ. Microbiol.">
        <title>Microdiversification of a pelagic Polynucleobacter species is mainly driven by acquisition of genomic islands from a partially interspecific gene pool.</title>
        <authorList>
            <person name="Hoetzinger M."/>
            <person name="Hahn M.W."/>
            <person name="Jezberova J."/>
            <person name="Schmidt J."/>
            <person name="Koll U."/>
        </authorList>
    </citation>
    <scope>NUCLEOTIDE SEQUENCE</scope>
    <source>
        <strain evidence="4">MWH-RechtKol4</strain>
    </source>
</reference>
<protein>
    <submittedName>
        <fullName evidence="4">Glycosyl transferase</fullName>
    </submittedName>
</protein>
<evidence type="ECO:0000259" key="2">
    <source>
        <dbReference type="Pfam" id="PF00535"/>
    </source>
</evidence>
<feature type="domain" description="Glycosyltransferase 2-like" evidence="2">
    <location>
        <begin position="3"/>
        <end position="131"/>
    </location>
</feature>
<evidence type="ECO:0000256" key="1">
    <source>
        <dbReference type="ARBA" id="ARBA00022679"/>
    </source>
</evidence>
<dbReference type="InterPro" id="IPR050834">
    <property type="entry name" value="Glycosyltransf_2"/>
</dbReference>
<dbReference type="SUPFAM" id="SSF53448">
    <property type="entry name" value="Nucleotide-diphospho-sugar transferases"/>
    <property type="match status" value="1"/>
</dbReference>
<dbReference type="InterPro" id="IPR001173">
    <property type="entry name" value="Glyco_trans_2-like"/>
</dbReference>
<dbReference type="RefSeq" id="WP_071538966.1">
    <property type="nucleotide sequence ID" value="NZ_CP015016.1"/>
</dbReference>
<dbReference type="AlphaFoldDB" id="A0AAC9NIC7"/>
<dbReference type="Pfam" id="PF02709">
    <property type="entry name" value="Glyco_transf_7C"/>
    <property type="match status" value="1"/>
</dbReference>
<dbReference type="PANTHER" id="PTHR43685">
    <property type="entry name" value="GLYCOSYLTRANSFERASE"/>
    <property type="match status" value="1"/>
</dbReference>
<dbReference type="PANTHER" id="PTHR43685:SF3">
    <property type="entry name" value="SLR2126 PROTEIN"/>
    <property type="match status" value="1"/>
</dbReference>
<organism evidence="4 5">
    <name type="scientific">Polynucleobacter asymbioticus</name>
    <dbReference type="NCBI Taxonomy" id="576611"/>
    <lineage>
        <taxon>Bacteria</taxon>
        <taxon>Pseudomonadati</taxon>
        <taxon>Pseudomonadota</taxon>
        <taxon>Betaproteobacteria</taxon>
        <taxon>Burkholderiales</taxon>
        <taxon>Burkholderiaceae</taxon>
        <taxon>Polynucleobacter</taxon>
    </lineage>
</organism>
<dbReference type="CDD" id="cd06420">
    <property type="entry name" value="GT2_Chondriotin_Pol_N"/>
    <property type="match status" value="1"/>
</dbReference>
<keyword evidence="1 4" id="KW-0808">Transferase</keyword>
<dbReference type="EMBL" id="CP015017">
    <property type="protein sequence ID" value="APC00807.1"/>
    <property type="molecule type" value="Genomic_DNA"/>
</dbReference>
<dbReference type="InterPro" id="IPR029044">
    <property type="entry name" value="Nucleotide-diphossugar_trans"/>
</dbReference>
<dbReference type="Gene3D" id="3.90.550.10">
    <property type="entry name" value="Spore Coat Polysaccharide Biosynthesis Protein SpsA, Chain A"/>
    <property type="match status" value="1"/>
</dbReference>
<proteinExistence type="predicted"/>
<dbReference type="Proteomes" id="UP000182060">
    <property type="component" value="Chromosome"/>
</dbReference>